<evidence type="ECO:0000313" key="6">
    <source>
        <dbReference type="EMBL" id="MBS4101106.1"/>
    </source>
</evidence>
<dbReference type="RefSeq" id="WP_212553431.1">
    <property type="nucleotide sequence ID" value="NZ_JAGXOE010000012.1"/>
</dbReference>
<comment type="similarity">
    <text evidence="5">Belongs to the creatininase superfamily.</text>
</comment>
<dbReference type="EMBL" id="JAGXOE010000012">
    <property type="protein sequence ID" value="MBS4101106.1"/>
    <property type="molecule type" value="Genomic_DNA"/>
</dbReference>
<evidence type="ECO:0000256" key="2">
    <source>
        <dbReference type="ARBA" id="ARBA00022723"/>
    </source>
</evidence>
<comment type="caution">
    <text evidence="6">The sequence shown here is derived from an EMBL/GenBank/DDBJ whole genome shotgun (WGS) entry which is preliminary data.</text>
</comment>
<dbReference type="NCBIfam" id="TIGR03964">
    <property type="entry name" value="mycofact_creat"/>
    <property type="match status" value="1"/>
</dbReference>
<dbReference type="InterPro" id="IPR023871">
    <property type="entry name" value="MftE"/>
</dbReference>
<evidence type="ECO:0000256" key="5">
    <source>
        <dbReference type="ARBA" id="ARBA00024029"/>
    </source>
</evidence>
<keyword evidence="3" id="KW-0378">Hydrolase</keyword>
<protein>
    <submittedName>
        <fullName evidence="6">Mycofactocin biosynthesis peptidyl-dipeptidase MftE</fullName>
    </submittedName>
</protein>
<organism evidence="6 7">
    <name type="scientific">Tsukamurella paurometabola</name>
    <name type="common">Corynebacterium paurometabolum</name>
    <dbReference type="NCBI Taxonomy" id="2061"/>
    <lineage>
        <taxon>Bacteria</taxon>
        <taxon>Bacillati</taxon>
        <taxon>Actinomycetota</taxon>
        <taxon>Actinomycetes</taxon>
        <taxon>Mycobacteriales</taxon>
        <taxon>Tsukamurellaceae</taxon>
        <taxon>Tsukamurella</taxon>
    </lineage>
</organism>
<accession>A0ABS5NA25</accession>
<sequence>MHALADHRWPEVRGAALVAVPVGSLEQHGPHLPLDTDTVIATAAVAGLPGVVAAPAIPYGASGEHEGFPGTVSIGAAALETVLLEYGRSIARWAGSVLFVNGHGGNAEPVRRATTRLREEGRDAAWVACAVPGGDAHAGATETALMLHLDPGRVRMPLAVPGETAPIAELMPRLRAVGLAGVAANGVLGDPTGATADAGAQVLARLVDDLRGRVRRWRPGADGELK</sequence>
<evidence type="ECO:0000313" key="7">
    <source>
        <dbReference type="Proteomes" id="UP000676853"/>
    </source>
</evidence>
<evidence type="ECO:0000256" key="4">
    <source>
        <dbReference type="ARBA" id="ARBA00022833"/>
    </source>
</evidence>
<name>A0ABS5NA25_TSUPA</name>
<evidence type="ECO:0000256" key="1">
    <source>
        <dbReference type="ARBA" id="ARBA00001947"/>
    </source>
</evidence>
<evidence type="ECO:0000256" key="3">
    <source>
        <dbReference type="ARBA" id="ARBA00022801"/>
    </source>
</evidence>
<dbReference type="SUPFAM" id="SSF102215">
    <property type="entry name" value="Creatininase"/>
    <property type="match status" value="1"/>
</dbReference>
<keyword evidence="2" id="KW-0479">Metal-binding</keyword>
<keyword evidence="7" id="KW-1185">Reference proteome</keyword>
<comment type="cofactor">
    <cofactor evidence="1">
        <name>Zn(2+)</name>
        <dbReference type="ChEBI" id="CHEBI:29105"/>
    </cofactor>
</comment>
<dbReference type="InterPro" id="IPR024087">
    <property type="entry name" value="Creatininase-like_sf"/>
</dbReference>
<keyword evidence="4" id="KW-0862">Zinc</keyword>
<dbReference type="Pfam" id="PF02633">
    <property type="entry name" value="Creatininase"/>
    <property type="match status" value="1"/>
</dbReference>
<reference evidence="6 7" key="1">
    <citation type="submission" date="2021-04" db="EMBL/GenBank/DDBJ databases">
        <title>Whole genome sequence analysis of a thiophenic sulfur metabolizing bacteria.</title>
        <authorList>
            <person name="Akhtar N."/>
            <person name="Akram J."/>
            <person name="Aslam A."/>
        </authorList>
    </citation>
    <scope>NUCLEOTIDE SEQUENCE [LARGE SCALE GENOMIC DNA]</scope>
    <source>
        <strain evidence="6 7">3OW</strain>
    </source>
</reference>
<gene>
    <name evidence="6" type="primary">mftE</name>
    <name evidence="6" type="ORF">KFZ73_07625</name>
</gene>
<dbReference type="PANTHER" id="PTHR35005">
    <property type="entry name" value="3-DEHYDRO-SCYLLO-INOSOSE HYDROLASE"/>
    <property type="match status" value="1"/>
</dbReference>
<proteinExistence type="inferred from homology"/>
<dbReference type="InterPro" id="IPR003785">
    <property type="entry name" value="Creatininase/forma_Hydrolase"/>
</dbReference>
<dbReference type="PANTHER" id="PTHR35005:SF1">
    <property type="entry name" value="2-AMINO-5-FORMYLAMINO-6-RIBOSYLAMINOPYRIMIDIN-4(3H)-ONE 5'-MONOPHOSPHATE DEFORMYLASE"/>
    <property type="match status" value="1"/>
</dbReference>
<dbReference type="Proteomes" id="UP000676853">
    <property type="component" value="Unassembled WGS sequence"/>
</dbReference>
<dbReference type="Gene3D" id="3.40.50.10310">
    <property type="entry name" value="Creatininase"/>
    <property type="match status" value="1"/>
</dbReference>